<proteinExistence type="predicted"/>
<feature type="compositionally biased region" description="Low complexity" evidence="1">
    <location>
        <begin position="103"/>
        <end position="113"/>
    </location>
</feature>
<evidence type="ECO:0000313" key="2">
    <source>
        <dbReference type="EMBL" id="CAB5011144.1"/>
    </source>
</evidence>
<protein>
    <submittedName>
        <fullName evidence="2">Unannotated protein</fullName>
    </submittedName>
</protein>
<feature type="compositionally biased region" description="Polar residues" evidence="1">
    <location>
        <begin position="1"/>
        <end position="18"/>
    </location>
</feature>
<reference evidence="2" key="1">
    <citation type="submission" date="2020-05" db="EMBL/GenBank/DDBJ databases">
        <authorList>
            <person name="Chiriac C."/>
            <person name="Salcher M."/>
            <person name="Ghai R."/>
            <person name="Kavagutti S V."/>
        </authorList>
    </citation>
    <scope>NUCLEOTIDE SEQUENCE</scope>
</reference>
<organism evidence="2">
    <name type="scientific">freshwater metagenome</name>
    <dbReference type="NCBI Taxonomy" id="449393"/>
    <lineage>
        <taxon>unclassified sequences</taxon>
        <taxon>metagenomes</taxon>
        <taxon>ecological metagenomes</taxon>
    </lineage>
</organism>
<gene>
    <name evidence="2" type="ORF">UFOPK3992_01233</name>
</gene>
<feature type="compositionally biased region" description="Low complexity" evidence="1">
    <location>
        <begin position="235"/>
        <end position="244"/>
    </location>
</feature>
<feature type="compositionally biased region" description="Low complexity" evidence="1">
    <location>
        <begin position="66"/>
        <end position="78"/>
    </location>
</feature>
<dbReference type="AlphaFoldDB" id="A0A6J7QA08"/>
<accession>A0A6J7QA08</accession>
<sequence>MASGNSASSTRAPDTTSALVDRVNDSRRKSSRVIPGSHSCATSGSPPVMRNASNASKGARPVMAATSRGVRTSSTSSVDLPWKGWSTAPRCSIIARSLPSRSSSTGLAASTLSQTRCSSPAPPGMPSSSQGTSSITTIDGPLSGSAAASSVNAAVNVVGVFPAATAAPGKVDDAIASAKAASSAVGFAPRAAWKYSDGSPARAMSSVANRDLPTRRRPRSATAMPRSSRRPRWTSFRSRASSSSSRCLPTNVIAHLLQHRILHSRILLLTEV</sequence>
<feature type="region of interest" description="Disordered" evidence="1">
    <location>
        <begin position="103"/>
        <end position="134"/>
    </location>
</feature>
<feature type="compositionally biased region" description="Polar residues" evidence="1">
    <location>
        <begin position="39"/>
        <end position="56"/>
    </location>
</feature>
<feature type="region of interest" description="Disordered" evidence="1">
    <location>
        <begin position="1"/>
        <end position="78"/>
    </location>
</feature>
<name>A0A6J7QA08_9ZZZZ</name>
<evidence type="ECO:0000256" key="1">
    <source>
        <dbReference type="SAM" id="MobiDB-lite"/>
    </source>
</evidence>
<feature type="region of interest" description="Disordered" evidence="1">
    <location>
        <begin position="199"/>
        <end position="244"/>
    </location>
</feature>
<dbReference type="EMBL" id="CAFBOZ010000175">
    <property type="protein sequence ID" value="CAB5011144.1"/>
    <property type="molecule type" value="Genomic_DNA"/>
</dbReference>